<keyword evidence="1" id="KW-0175">Coiled coil</keyword>
<accession>A0A9E2F4S1</accession>
<feature type="transmembrane region" description="Helical" evidence="2">
    <location>
        <begin position="12"/>
        <end position="31"/>
    </location>
</feature>
<comment type="caution">
    <text evidence="3">The sequence shown here is derived from an EMBL/GenBank/DDBJ whole genome shotgun (WGS) entry which is preliminary data.</text>
</comment>
<dbReference type="Proteomes" id="UP000811545">
    <property type="component" value="Unassembled WGS sequence"/>
</dbReference>
<name>A0A9E2F4S1_PSYF1</name>
<dbReference type="InterPro" id="IPR024419">
    <property type="entry name" value="YvrJ"/>
</dbReference>
<dbReference type="AlphaFoldDB" id="A0A9E2F4S1"/>
<dbReference type="Pfam" id="PF12841">
    <property type="entry name" value="YvrJ"/>
    <property type="match status" value="1"/>
</dbReference>
<reference evidence="3 4" key="1">
    <citation type="journal article" date="2021" name="bioRxiv">
        <title>Unique metabolic strategies in Hadean analogues reveal hints for primordial physiology.</title>
        <authorList>
            <person name="Nobu M.K."/>
            <person name="Nakai R."/>
            <person name="Tamazawa S."/>
            <person name="Mori H."/>
            <person name="Toyoda A."/>
            <person name="Ijiri A."/>
            <person name="Suzuki S."/>
            <person name="Kurokawa K."/>
            <person name="Kamagata Y."/>
            <person name="Tamaki H."/>
        </authorList>
    </citation>
    <scope>NUCLEOTIDE SEQUENCE [LARGE SCALE GENOMIC DNA]</scope>
    <source>
        <strain evidence="3">BS525</strain>
    </source>
</reference>
<evidence type="ECO:0000313" key="3">
    <source>
        <dbReference type="EMBL" id="MBT9145376.1"/>
    </source>
</evidence>
<keyword evidence="2" id="KW-1133">Transmembrane helix</keyword>
<evidence type="ECO:0000256" key="2">
    <source>
        <dbReference type="SAM" id="Phobius"/>
    </source>
</evidence>
<sequence>MEKTITDLLELFVSLVSNVGFPIMVAAFLLLRLEMKMEKLTEALVNLQETLRGLRELQVEDRKF</sequence>
<protein>
    <recommendedName>
        <fullName evidence="5">YvrJ family protein</fullName>
    </recommendedName>
</protein>
<keyword evidence="2" id="KW-0472">Membrane</keyword>
<feature type="coiled-coil region" evidence="1">
    <location>
        <begin position="30"/>
        <end position="57"/>
    </location>
</feature>
<keyword evidence="2" id="KW-0812">Transmembrane</keyword>
<proteinExistence type="predicted"/>
<organism evidence="3 4">
    <name type="scientific">Psychracetigena formicireducens</name>
    <dbReference type="NCBI Taxonomy" id="2986056"/>
    <lineage>
        <taxon>Bacteria</taxon>
        <taxon>Bacillati</taxon>
        <taxon>Candidatus Lithacetigenota</taxon>
        <taxon>Candidatus Psychracetigena</taxon>
    </lineage>
</organism>
<evidence type="ECO:0008006" key="5">
    <source>
        <dbReference type="Google" id="ProtNLM"/>
    </source>
</evidence>
<evidence type="ECO:0000256" key="1">
    <source>
        <dbReference type="SAM" id="Coils"/>
    </source>
</evidence>
<dbReference type="EMBL" id="QLTW01000084">
    <property type="protein sequence ID" value="MBT9145376.1"/>
    <property type="molecule type" value="Genomic_DNA"/>
</dbReference>
<evidence type="ECO:0000313" key="4">
    <source>
        <dbReference type="Proteomes" id="UP000811545"/>
    </source>
</evidence>
<gene>
    <name evidence="3" type="ORF">DDT42_01247</name>
</gene>